<evidence type="ECO:0000256" key="1">
    <source>
        <dbReference type="ARBA" id="ARBA00023015"/>
    </source>
</evidence>
<keyword evidence="1" id="KW-0805">Transcription regulation</keyword>
<name>Q12JM0_SHEDO</name>
<sequence length="203" mass="21977">MSATSCSALGRPRAFDPEEALEKALEVFWQKGYEGTSLTDLTKAMGINKPSLYSTFGNKEELFLKAIDLYSNRPCGFFMPALAQPNLYAVLEALLKGAALSLADKNHPQGCVVVQGALACSDENSSIKQALIKRRLEGEDAVRARLEQAVLAGEMPNGYSAAVMARYLMTLLNGMTIQSTNGATAEELMDIAEFSLSLLRSQD</sequence>
<dbReference type="InterPro" id="IPR001647">
    <property type="entry name" value="HTH_TetR"/>
</dbReference>
<dbReference type="AlphaFoldDB" id="Q12JM0"/>
<dbReference type="PRINTS" id="PR00455">
    <property type="entry name" value="HTHTETR"/>
</dbReference>
<dbReference type="OrthoDB" id="270177at2"/>
<keyword evidence="7" id="KW-1185">Reference proteome</keyword>
<dbReference type="EMBL" id="CP000302">
    <property type="protein sequence ID" value="ABE56356.1"/>
    <property type="molecule type" value="Genomic_DNA"/>
</dbReference>
<evidence type="ECO:0000259" key="5">
    <source>
        <dbReference type="PROSITE" id="PS50977"/>
    </source>
</evidence>
<organism evidence="6 7">
    <name type="scientific">Shewanella denitrificans (strain OS217 / ATCC BAA-1090 / DSM 15013)</name>
    <dbReference type="NCBI Taxonomy" id="318161"/>
    <lineage>
        <taxon>Bacteria</taxon>
        <taxon>Pseudomonadati</taxon>
        <taxon>Pseudomonadota</taxon>
        <taxon>Gammaproteobacteria</taxon>
        <taxon>Alteromonadales</taxon>
        <taxon>Shewanellaceae</taxon>
        <taxon>Shewanella</taxon>
    </lineage>
</organism>
<dbReference type="Gene3D" id="1.10.10.60">
    <property type="entry name" value="Homeodomain-like"/>
    <property type="match status" value="1"/>
</dbReference>
<dbReference type="Proteomes" id="UP000001982">
    <property type="component" value="Chromosome"/>
</dbReference>
<dbReference type="InterPro" id="IPR036271">
    <property type="entry name" value="Tet_transcr_reg_TetR-rel_C_sf"/>
</dbReference>
<dbReference type="PROSITE" id="PS50977">
    <property type="entry name" value="HTH_TETR_2"/>
    <property type="match status" value="1"/>
</dbReference>
<keyword evidence="3" id="KW-0804">Transcription</keyword>
<protein>
    <submittedName>
        <fullName evidence="6">Transcriptional regulator, TetR family</fullName>
    </submittedName>
</protein>
<dbReference type="PANTHER" id="PTHR47506:SF1">
    <property type="entry name" value="HTH-TYPE TRANSCRIPTIONAL REGULATOR YJDC"/>
    <property type="match status" value="1"/>
</dbReference>
<dbReference type="HOGENOM" id="CLU_069356_28_0_6"/>
<feature type="domain" description="HTH tetR-type" evidence="5">
    <location>
        <begin position="14"/>
        <end position="74"/>
    </location>
</feature>
<dbReference type="Pfam" id="PF16925">
    <property type="entry name" value="TetR_C_13"/>
    <property type="match status" value="1"/>
</dbReference>
<feature type="DNA-binding region" description="H-T-H motif" evidence="4">
    <location>
        <begin position="37"/>
        <end position="56"/>
    </location>
</feature>
<dbReference type="RefSeq" id="WP_011497502.1">
    <property type="nucleotide sequence ID" value="NC_007954.1"/>
</dbReference>
<dbReference type="InterPro" id="IPR009057">
    <property type="entry name" value="Homeodomain-like_sf"/>
</dbReference>
<proteinExistence type="predicted"/>
<dbReference type="SUPFAM" id="SSF48498">
    <property type="entry name" value="Tetracyclin repressor-like, C-terminal domain"/>
    <property type="match status" value="1"/>
</dbReference>
<dbReference type="PANTHER" id="PTHR47506">
    <property type="entry name" value="TRANSCRIPTIONAL REGULATORY PROTEIN"/>
    <property type="match status" value="1"/>
</dbReference>
<evidence type="ECO:0000256" key="4">
    <source>
        <dbReference type="PROSITE-ProRule" id="PRU00335"/>
    </source>
</evidence>
<dbReference type="SUPFAM" id="SSF46689">
    <property type="entry name" value="Homeodomain-like"/>
    <property type="match status" value="1"/>
</dbReference>
<dbReference type="KEGG" id="sdn:Sden_3078"/>
<dbReference type="GO" id="GO:0003677">
    <property type="term" value="F:DNA binding"/>
    <property type="evidence" value="ECO:0007669"/>
    <property type="project" value="UniProtKB-UniRule"/>
</dbReference>
<evidence type="ECO:0000313" key="7">
    <source>
        <dbReference type="Proteomes" id="UP000001982"/>
    </source>
</evidence>
<evidence type="ECO:0000313" key="6">
    <source>
        <dbReference type="EMBL" id="ABE56356.1"/>
    </source>
</evidence>
<evidence type="ECO:0000256" key="3">
    <source>
        <dbReference type="ARBA" id="ARBA00023163"/>
    </source>
</evidence>
<reference evidence="6 7" key="1">
    <citation type="submission" date="2006-03" db="EMBL/GenBank/DDBJ databases">
        <title>Complete sequence of Shewanella denitrificans OS217.</title>
        <authorList>
            <consortium name="US DOE Joint Genome Institute"/>
            <person name="Copeland A."/>
            <person name="Lucas S."/>
            <person name="Lapidus A."/>
            <person name="Barry K."/>
            <person name="Detter J.C."/>
            <person name="Glavina del Rio T."/>
            <person name="Hammon N."/>
            <person name="Israni S."/>
            <person name="Dalin E."/>
            <person name="Tice H."/>
            <person name="Pitluck S."/>
            <person name="Brettin T."/>
            <person name="Bruce D."/>
            <person name="Han C."/>
            <person name="Tapia R."/>
            <person name="Gilna P."/>
            <person name="Kiss H."/>
            <person name="Schmutz J."/>
            <person name="Larimer F."/>
            <person name="Land M."/>
            <person name="Hauser L."/>
            <person name="Kyrpides N."/>
            <person name="Lykidis A."/>
            <person name="Richardson P."/>
        </authorList>
    </citation>
    <scope>NUCLEOTIDE SEQUENCE [LARGE SCALE GENOMIC DNA]</scope>
    <source>
        <strain evidence="7">OS217 / ATCC BAA-1090 / DSM 15013</strain>
    </source>
</reference>
<dbReference type="eggNOG" id="COG1309">
    <property type="taxonomic scope" value="Bacteria"/>
</dbReference>
<keyword evidence="2 4" id="KW-0238">DNA-binding</keyword>
<dbReference type="Gene3D" id="1.10.357.10">
    <property type="entry name" value="Tetracycline Repressor, domain 2"/>
    <property type="match status" value="1"/>
</dbReference>
<accession>Q12JM0</accession>
<gene>
    <name evidence="6" type="ordered locus">Sden_3078</name>
</gene>
<evidence type="ECO:0000256" key="2">
    <source>
        <dbReference type="ARBA" id="ARBA00023125"/>
    </source>
</evidence>
<dbReference type="InterPro" id="IPR011075">
    <property type="entry name" value="TetR_C"/>
</dbReference>
<dbReference type="Pfam" id="PF00440">
    <property type="entry name" value="TetR_N"/>
    <property type="match status" value="1"/>
</dbReference>
<dbReference type="STRING" id="318161.Sden_3078"/>